<dbReference type="Pfam" id="PF02671">
    <property type="entry name" value="PAH"/>
    <property type="match status" value="2"/>
</dbReference>
<dbReference type="InterPro" id="IPR003822">
    <property type="entry name" value="PAH"/>
</dbReference>
<evidence type="ECO:0000256" key="2">
    <source>
        <dbReference type="ARBA" id="ARBA00022491"/>
    </source>
</evidence>
<proteinExistence type="predicted"/>
<dbReference type="InterPro" id="IPR013194">
    <property type="entry name" value="HDAC_interact_dom"/>
</dbReference>
<dbReference type="GO" id="GO:0000118">
    <property type="term" value="C:histone deacetylase complex"/>
    <property type="evidence" value="ECO:0007669"/>
    <property type="project" value="TreeGrafter"/>
</dbReference>
<gene>
    <name evidence="7" type="ORF">PCAL00307_LOCUS13253</name>
</gene>
<dbReference type="FunFam" id="1.20.1160.11:FF:000001">
    <property type="entry name" value="Paired amphipathic helix protein Sin3"/>
    <property type="match status" value="1"/>
</dbReference>
<dbReference type="AlphaFoldDB" id="A0A7S4E9C3"/>
<dbReference type="PROSITE" id="PS51477">
    <property type="entry name" value="PAH"/>
    <property type="match status" value="2"/>
</dbReference>
<dbReference type="InterPro" id="IPR039774">
    <property type="entry name" value="Sin3-like"/>
</dbReference>
<dbReference type="EMBL" id="HBIW01015363">
    <property type="protein sequence ID" value="CAE0697817.1"/>
    <property type="molecule type" value="Transcribed_RNA"/>
</dbReference>
<evidence type="ECO:0000256" key="4">
    <source>
        <dbReference type="ARBA" id="ARBA00023242"/>
    </source>
</evidence>
<dbReference type="GO" id="GO:0000122">
    <property type="term" value="P:negative regulation of transcription by RNA polymerase II"/>
    <property type="evidence" value="ECO:0007669"/>
    <property type="project" value="TreeGrafter"/>
</dbReference>
<evidence type="ECO:0000256" key="1">
    <source>
        <dbReference type="ARBA" id="ARBA00004123"/>
    </source>
</evidence>
<sequence length="949" mass="108498">MPTLAKVLRELKVEDALLYLDQVKMAFEDKPEIYNKFLDIMKNFKAQEIDTPGVIQQVSRLFRGYNKLILGFNTFLPDGYKIELPLDGNNATMTVITPAGVSASVVGGPVIPSQGTTPGKNTGGNISKPSDAIAGAPVEFDHAITYVTTIKKRFAHEPETYKAFLEILHTYQKEQRSIKDVLEQVSQLFADHSDLLKEFTYFLPDAVQEQAKERLSRAARESEMRRGQRRGGEYNLEYHASSRLVPVQCSADERTRWPSAVGRGSRMAFDSTSGLPHMNSNIATAHAESIMYPQIEAESKATRGRPVYARYTSCAIERQLFEKIREFLNATGTLATAPDAWNQFLKCLDLHSQDLLQRSDLIRLVSELFSSHGLPVELLEAVQRILRDRDGIYSATYEDKRNYRLNEEQNKYSSGPLTPLHDMDFSSCARHTPSYRALPMSLAQPRSHRRLSLELAVLNDMCINVSSEKACGFMHPKKDKCEQELFQLEDQRYELDMIIDANSACVAVLESITTTFYRNSCSAPSKTRICHEQQVDCSSRHSSNDAINANVDAATLSNLPLNAISAVYGKHSGELIELINNNPHFAVPLVLKRLKQKGKEWRDMREMKSYCWERVINRNLHRALDQRAFHFRQNDRKIKLSRYLMCHILGSSRTQIGLSSLQRVVRQHETITPLDDEADICRKDMFLQLGRRSLHRTLFHLILNAVEQSCLSQHDKQLIVDYWQYFFFHFVHLSNDNHKMEPTVSPWTKYDFSDELIIASRQIYIFFRLYHLLFQRYEFAWKLGDNPTSSGCQSDSPSQNHPRIAAFDTLVRGLLDGSVDADRYEDGCRLLFSTPSFVFFSIDKLIVQLLKQLQCVVNDIQSRKLVDLWKEREVFKRKKHLDDCANSFSGVCINPSVLSSYKARAKHVTDCPRKVVTLYAVRYYTHSNKCTGLSATLDAISIKRLSPDE</sequence>
<dbReference type="InterPro" id="IPR031693">
    <property type="entry name" value="Sin3_C"/>
</dbReference>
<keyword evidence="3" id="KW-0677">Repeat</keyword>
<feature type="domain" description="Histone deacetylase interacting" evidence="6">
    <location>
        <begin position="427"/>
        <end position="526"/>
    </location>
</feature>
<keyword evidence="4 5" id="KW-0539">Nucleus</keyword>
<dbReference type="Gene3D" id="1.20.1160.11">
    <property type="entry name" value="Paired amphipathic helix"/>
    <property type="match status" value="3"/>
</dbReference>
<dbReference type="SMART" id="SM00761">
    <property type="entry name" value="HDAC_interact"/>
    <property type="match status" value="1"/>
</dbReference>
<dbReference type="PANTHER" id="PTHR12346">
    <property type="entry name" value="SIN3B-RELATED"/>
    <property type="match status" value="1"/>
</dbReference>
<evidence type="ECO:0000256" key="5">
    <source>
        <dbReference type="PROSITE-ProRule" id="PRU00810"/>
    </source>
</evidence>
<evidence type="ECO:0000313" key="7">
    <source>
        <dbReference type="EMBL" id="CAE0697817.1"/>
    </source>
</evidence>
<organism evidence="7">
    <name type="scientific">Pelagomonas calceolata</name>
    <dbReference type="NCBI Taxonomy" id="35677"/>
    <lineage>
        <taxon>Eukaryota</taxon>
        <taxon>Sar</taxon>
        <taxon>Stramenopiles</taxon>
        <taxon>Ochrophyta</taxon>
        <taxon>Pelagophyceae</taxon>
        <taxon>Pelagomonadales</taxon>
        <taxon>Pelagomonadaceae</taxon>
        <taxon>Pelagomonas</taxon>
    </lineage>
</organism>
<dbReference type="Pfam" id="PF16879">
    <property type="entry name" value="Sin3a_C"/>
    <property type="match status" value="1"/>
</dbReference>
<dbReference type="GO" id="GO:0000785">
    <property type="term" value="C:chromatin"/>
    <property type="evidence" value="ECO:0007669"/>
    <property type="project" value="TreeGrafter"/>
</dbReference>
<keyword evidence="2" id="KW-0678">Repressor</keyword>
<dbReference type="Pfam" id="PF08295">
    <property type="entry name" value="Sin3_corepress"/>
    <property type="match status" value="1"/>
</dbReference>
<dbReference type="FunFam" id="1.20.1160.11:FF:000003">
    <property type="entry name" value="Paired amphipathic helix SIN3-like protein"/>
    <property type="match status" value="1"/>
</dbReference>
<dbReference type="PANTHER" id="PTHR12346:SF0">
    <property type="entry name" value="SIN3A, ISOFORM G"/>
    <property type="match status" value="1"/>
</dbReference>
<reference evidence="7" key="1">
    <citation type="submission" date="2021-01" db="EMBL/GenBank/DDBJ databases">
        <authorList>
            <person name="Corre E."/>
            <person name="Pelletier E."/>
            <person name="Niang G."/>
            <person name="Scheremetjew M."/>
            <person name="Finn R."/>
            <person name="Kale V."/>
            <person name="Holt S."/>
            <person name="Cochrane G."/>
            <person name="Meng A."/>
            <person name="Brown T."/>
            <person name="Cohen L."/>
        </authorList>
    </citation>
    <scope>NUCLEOTIDE SEQUENCE</scope>
    <source>
        <strain evidence="7">CCMP1756</strain>
    </source>
</reference>
<dbReference type="SUPFAM" id="SSF47762">
    <property type="entry name" value="PAH2 domain"/>
    <property type="match status" value="3"/>
</dbReference>
<protein>
    <recommendedName>
        <fullName evidence="6">Histone deacetylase interacting domain-containing protein</fullName>
    </recommendedName>
</protein>
<dbReference type="GO" id="GO:0003714">
    <property type="term" value="F:transcription corepressor activity"/>
    <property type="evidence" value="ECO:0007669"/>
    <property type="project" value="InterPro"/>
</dbReference>
<evidence type="ECO:0000259" key="6">
    <source>
        <dbReference type="SMART" id="SM00761"/>
    </source>
</evidence>
<comment type="subcellular location">
    <subcellularLocation>
        <location evidence="1 5">Nucleus</location>
    </subcellularLocation>
</comment>
<dbReference type="InterPro" id="IPR036600">
    <property type="entry name" value="PAH_sf"/>
</dbReference>
<name>A0A7S4E9C3_9STRA</name>
<accession>A0A7S4E9C3</accession>
<evidence type="ECO:0000256" key="3">
    <source>
        <dbReference type="ARBA" id="ARBA00022737"/>
    </source>
</evidence>